<dbReference type="GO" id="GO:0016491">
    <property type="term" value="F:oxidoreductase activity"/>
    <property type="evidence" value="ECO:0007669"/>
    <property type="project" value="UniProtKB-KW"/>
</dbReference>
<evidence type="ECO:0000256" key="1">
    <source>
        <dbReference type="ARBA" id="ARBA00023002"/>
    </source>
</evidence>
<dbReference type="SUPFAM" id="SSF51905">
    <property type="entry name" value="FAD/NAD(P)-binding domain"/>
    <property type="match status" value="1"/>
</dbReference>
<evidence type="ECO:0000259" key="2">
    <source>
        <dbReference type="Pfam" id="PF01266"/>
    </source>
</evidence>
<evidence type="ECO:0000313" key="5">
    <source>
        <dbReference type="Proteomes" id="UP000003836"/>
    </source>
</evidence>
<reference evidence="4" key="1">
    <citation type="submission" date="2011-08" db="EMBL/GenBank/DDBJ databases">
        <authorList>
            <person name="Hoffman M."/>
            <person name="Strain E.A."/>
            <person name="Brown E."/>
            <person name="Allard M.W."/>
        </authorList>
    </citation>
    <scope>NUCLEOTIDE SEQUENCE</scope>
    <source>
        <strain evidence="4">ATCC 19109</strain>
    </source>
</reference>
<dbReference type="KEGG" id="vtu:IX91_19935"/>
<reference evidence="3 6" key="3">
    <citation type="submission" date="2014-08" db="EMBL/GenBank/DDBJ databases">
        <title>First Complete Genome Sequence of the Shellfish Pathogen Vibrio tubiashii.</title>
        <authorList>
            <person name="Richards G.P."/>
            <person name="Needleman D.S."/>
            <person name="Watson M.A."/>
            <person name="Bono J.L."/>
        </authorList>
    </citation>
    <scope>NUCLEOTIDE SEQUENCE [LARGE SCALE GENOMIC DNA]</scope>
    <source>
        <strain evidence="3 6">ATCC 19109</strain>
    </source>
</reference>
<evidence type="ECO:0000313" key="3">
    <source>
        <dbReference type="EMBL" id="AIW16364.1"/>
    </source>
</evidence>
<dbReference type="PATRIC" id="fig|1051646.9.peg.3907"/>
<dbReference type="STRING" id="1051646.IX91_19935"/>
<dbReference type="Proteomes" id="UP000003836">
    <property type="component" value="Unassembled WGS sequence"/>
</dbReference>
<dbReference type="EMBL" id="AFWI01000197">
    <property type="protein sequence ID" value="EGU48496.1"/>
    <property type="molecule type" value="Genomic_DNA"/>
</dbReference>
<reference evidence="4 5" key="2">
    <citation type="journal article" date="2012" name="Int. J. Syst. Evol. Microbiol.">
        <title>Vibrio caribbeanicus sp. nov., isolated from the marine sponge Scleritoderma cyanea.</title>
        <authorList>
            <person name="Hoffmann M."/>
            <person name="Monday S.R."/>
            <person name="Allard M.W."/>
            <person name="Strain E.A."/>
            <person name="Whittaker P."/>
            <person name="Naum M."/>
            <person name="McCarthy P.J."/>
            <person name="Lopez J.V."/>
            <person name="Fischer M."/>
            <person name="Brown E.W."/>
        </authorList>
    </citation>
    <scope>NUCLEOTIDE SEQUENCE [LARGE SCALE GENOMIC DNA]</scope>
    <source>
        <strain evidence="4 5">ATCC 19109</strain>
    </source>
</reference>
<sequence length="481" mass="53830">MLSKTQTKSSPKIAIIGGGIAGATAAVHMAELGLDVHLIEKGNGLISGPPICHLHAGGNLYREISAEQCIELLKQSIDTARLYPQTINRRPTVIAVPYSDGGSPEELYERLITIQSCYAELVAEDPANKVLGEPCDYYKFYSREDLDELKEQQQPTQPKTIDEWMIPFAKHTDLDALKFPVVAVEEHGWSVFRIAASATLALEAIPNCTLMANTQVIGVEERADSWMIECVSQDNEAQILEFDFLVNACGYETGSIDDLANKPRERLVEFKAAYVTKWNECNELWPEVIFHGPRGTPNGMAQLTPYPDGVFQLHGMTKDITLFDDGLVASNQSTSQPHLPLRLKRKIQKGWDEDVIVERSRKAIDHMARYIPDYQQANEYGTPLFGAQQIPGRDDTLRAADVTFEGEHYARVEVVKGSSAYEAAIKLVKEWRLHDYQDKNIESLHPVMMSLSAENIEAKARQLAIERAYPEQLAKYYGCLS</sequence>
<name>F9TBX8_9VIBR</name>
<dbReference type="AlphaFoldDB" id="F9TBX8"/>
<dbReference type="HOGENOM" id="CLU_045255_0_0_6"/>
<proteinExistence type="predicted"/>
<accession>F9TBX8</accession>
<dbReference type="InterPro" id="IPR036188">
    <property type="entry name" value="FAD/NAD-bd_sf"/>
</dbReference>
<dbReference type="Gene3D" id="3.50.50.60">
    <property type="entry name" value="FAD/NAD(P)-binding domain"/>
    <property type="match status" value="1"/>
</dbReference>
<dbReference type="EMBL" id="CP009355">
    <property type="protein sequence ID" value="AIW16364.1"/>
    <property type="molecule type" value="Genomic_DNA"/>
</dbReference>
<dbReference type="eggNOG" id="COG0654">
    <property type="taxonomic scope" value="Bacteria"/>
</dbReference>
<feature type="domain" description="FAD dependent oxidoreductase" evidence="2">
    <location>
        <begin position="12"/>
        <end position="373"/>
    </location>
</feature>
<keyword evidence="5" id="KW-1185">Reference proteome</keyword>
<organism evidence="3 6">
    <name type="scientific">Vibrio tubiashii ATCC 19109</name>
    <dbReference type="NCBI Taxonomy" id="1051646"/>
    <lineage>
        <taxon>Bacteria</taxon>
        <taxon>Pseudomonadati</taxon>
        <taxon>Pseudomonadota</taxon>
        <taxon>Gammaproteobacteria</taxon>
        <taxon>Vibrionales</taxon>
        <taxon>Vibrionaceae</taxon>
        <taxon>Vibrio</taxon>
        <taxon>Vibrio oreintalis group</taxon>
    </lineage>
</organism>
<dbReference type="GeneID" id="23446998"/>
<dbReference type="RefSeq" id="WP_004748067.1">
    <property type="nucleotide sequence ID" value="NZ_AFWI01000197.1"/>
</dbReference>
<evidence type="ECO:0000313" key="6">
    <source>
        <dbReference type="Proteomes" id="UP000030071"/>
    </source>
</evidence>
<protein>
    <submittedName>
        <fullName evidence="3">Oxidoreductase</fullName>
    </submittedName>
</protein>
<dbReference type="Proteomes" id="UP000030071">
    <property type="component" value="Chromosome 2"/>
</dbReference>
<keyword evidence="1" id="KW-0560">Oxidoreductase</keyword>
<dbReference type="Gene3D" id="3.30.9.10">
    <property type="entry name" value="D-Amino Acid Oxidase, subunit A, domain 2"/>
    <property type="match status" value="1"/>
</dbReference>
<evidence type="ECO:0000313" key="4">
    <source>
        <dbReference type="EMBL" id="EGU48496.1"/>
    </source>
</evidence>
<dbReference type="InterPro" id="IPR006076">
    <property type="entry name" value="FAD-dep_OxRdtase"/>
</dbReference>
<gene>
    <name evidence="3" type="ORF">IX91_19935</name>
    <name evidence="4" type="ORF">VITU9109_23534</name>
</gene>
<dbReference type="Pfam" id="PF01266">
    <property type="entry name" value="DAO"/>
    <property type="match status" value="1"/>
</dbReference>